<dbReference type="FunFam" id="3.30.565.10:FF:000006">
    <property type="entry name" value="Sensor histidine kinase WalK"/>
    <property type="match status" value="1"/>
</dbReference>
<dbReference type="InterPro" id="IPR004358">
    <property type="entry name" value="Sig_transdc_His_kin-like_C"/>
</dbReference>
<dbReference type="PRINTS" id="PR00344">
    <property type="entry name" value="BCTRLSENSOR"/>
</dbReference>
<dbReference type="Pfam" id="PF13424">
    <property type="entry name" value="TPR_12"/>
    <property type="match status" value="2"/>
</dbReference>
<proteinExistence type="predicted"/>
<feature type="domain" description="Histidine kinase" evidence="8">
    <location>
        <begin position="489"/>
        <end position="706"/>
    </location>
</feature>
<dbReference type="InterPro" id="IPR036097">
    <property type="entry name" value="HisK_dim/P_sf"/>
</dbReference>
<dbReference type="Gene3D" id="1.25.40.10">
    <property type="entry name" value="Tetratricopeptide repeat domain"/>
    <property type="match status" value="2"/>
</dbReference>
<dbReference type="Pfam" id="PF02518">
    <property type="entry name" value="HATPase_c"/>
    <property type="match status" value="1"/>
</dbReference>
<dbReference type="EC" id="2.7.13.3" evidence="2"/>
<accession>A0A0W8FXZ9</accession>
<gene>
    <name evidence="9" type="ORF">ASZ90_004416</name>
</gene>
<sequence>MNKISEEYRNISDNAKAIEYAEHALSEALQNEYTVGQINALNNLASTYILSQQLEPGIEYAKRAETLAKQTSYKPGIAAAYRNLGAFYIYSNKPQFALDTLKIAVEMFQELNDSLSMASALMGLGAAYTRVNEIEKAITLFEEAAEIFSNRGNDYQAAHAYLNLGSLYATIIGDYQKGLVNSLKAMEKFQAVNDQVKAAYAMIIIGNTYEGLGDYDKPVEYYSNALSIFENTGNVYLVANAVNNLGEVYKHRREFNLAIEYYIQALDKSKEIDNEEGIGVALNNIGECYYELGNYNLAIDYYNQSYEFLERLNDMYKISISLNNQSAVLIKLSNYFDAITKAKRAVSLAEEVYASNEIQRGYENLYLAYKATGNFRAALENFIRFEEIKDSLINERRSNELAKTLADYEAHQRKKEIELLKIDSELKQAKLDRQENLTYFFIVISLMLLVFGVIYYFRYTERKSMNQKLLQYTNELNEINRTKDQFFSIIAHDLRGPFNSLLGITEILAEDSVELTEDEIKHLSKEVNQNARNVFLLLENLLEWSSAQLGKISFNPVVFDLNEIVSQNIKLYRKAAANKEINLTVNLDNDSFVFGDKNMIDSITRNLINNAIKYTEKGGAIKVFTKRENGNVLFTVEDNGIGIPQDEIKKIFDLDSNIKKLGTENEKGTGLGLILSNEFVKKNNGTISVDSQVGKGTIFKVGLPVK</sequence>
<dbReference type="InterPro" id="IPR036890">
    <property type="entry name" value="HATPase_C_sf"/>
</dbReference>
<evidence type="ECO:0000256" key="3">
    <source>
        <dbReference type="ARBA" id="ARBA00022553"/>
    </source>
</evidence>
<keyword evidence="4" id="KW-0808">Transferase</keyword>
<dbReference type="Pfam" id="PF00512">
    <property type="entry name" value="HisKA"/>
    <property type="match status" value="1"/>
</dbReference>
<dbReference type="Gene3D" id="3.30.565.10">
    <property type="entry name" value="Histidine kinase-like ATPase, C-terminal domain"/>
    <property type="match status" value="1"/>
</dbReference>
<feature type="transmembrane region" description="Helical" evidence="7">
    <location>
        <begin position="437"/>
        <end position="457"/>
    </location>
</feature>
<dbReference type="Pfam" id="PF13181">
    <property type="entry name" value="TPR_8"/>
    <property type="match status" value="1"/>
</dbReference>
<dbReference type="SMART" id="SM00028">
    <property type="entry name" value="TPR"/>
    <property type="match status" value="7"/>
</dbReference>
<dbReference type="AlphaFoldDB" id="A0A0W8FXZ9"/>
<dbReference type="SUPFAM" id="SSF47384">
    <property type="entry name" value="Homodimeric domain of signal transducing histidine kinase"/>
    <property type="match status" value="1"/>
</dbReference>
<dbReference type="SUPFAM" id="SSF48452">
    <property type="entry name" value="TPR-like"/>
    <property type="match status" value="2"/>
</dbReference>
<dbReference type="CDD" id="cd00082">
    <property type="entry name" value="HisKA"/>
    <property type="match status" value="1"/>
</dbReference>
<dbReference type="InterPro" id="IPR011990">
    <property type="entry name" value="TPR-like_helical_dom_sf"/>
</dbReference>
<dbReference type="Gene3D" id="1.10.287.130">
    <property type="match status" value="1"/>
</dbReference>
<comment type="catalytic activity">
    <reaction evidence="1">
        <text>ATP + protein L-histidine = ADP + protein N-phospho-L-histidine.</text>
        <dbReference type="EC" id="2.7.13.3"/>
    </reaction>
</comment>
<keyword evidence="7" id="KW-0812">Transmembrane</keyword>
<protein>
    <recommendedName>
        <fullName evidence="2">histidine kinase</fullName>
        <ecNumber evidence="2">2.7.13.3</ecNumber>
    </recommendedName>
</protein>
<dbReference type="InterPro" id="IPR019734">
    <property type="entry name" value="TPR_rpt"/>
</dbReference>
<evidence type="ECO:0000256" key="5">
    <source>
        <dbReference type="ARBA" id="ARBA00022777"/>
    </source>
</evidence>
<reference evidence="9" key="1">
    <citation type="journal article" date="2015" name="Proc. Natl. Acad. Sci. U.S.A.">
        <title>Networks of energetic and metabolic interactions define dynamics in microbial communities.</title>
        <authorList>
            <person name="Embree M."/>
            <person name="Liu J.K."/>
            <person name="Al-Bassam M.M."/>
            <person name="Zengler K."/>
        </authorList>
    </citation>
    <scope>NUCLEOTIDE SEQUENCE</scope>
</reference>
<dbReference type="PROSITE" id="PS50005">
    <property type="entry name" value="TPR"/>
    <property type="match status" value="4"/>
</dbReference>
<organism evidence="9">
    <name type="scientific">hydrocarbon metagenome</name>
    <dbReference type="NCBI Taxonomy" id="938273"/>
    <lineage>
        <taxon>unclassified sequences</taxon>
        <taxon>metagenomes</taxon>
        <taxon>ecological metagenomes</taxon>
    </lineage>
</organism>
<keyword evidence="7" id="KW-0472">Membrane</keyword>
<keyword evidence="6" id="KW-0902">Two-component regulatory system</keyword>
<dbReference type="SUPFAM" id="SSF55874">
    <property type="entry name" value="ATPase domain of HSP90 chaperone/DNA topoisomerase II/histidine kinase"/>
    <property type="match status" value="1"/>
</dbReference>
<dbReference type="InterPro" id="IPR006597">
    <property type="entry name" value="Sel1-like"/>
</dbReference>
<dbReference type="InterPro" id="IPR005467">
    <property type="entry name" value="His_kinase_dom"/>
</dbReference>
<dbReference type="PANTHER" id="PTHR43711:SF31">
    <property type="entry name" value="HISTIDINE KINASE"/>
    <property type="match status" value="1"/>
</dbReference>
<keyword evidence="3" id="KW-0597">Phosphoprotein</keyword>
<dbReference type="InterPro" id="IPR003661">
    <property type="entry name" value="HisK_dim/P_dom"/>
</dbReference>
<dbReference type="GO" id="GO:0000155">
    <property type="term" value="F:phosphorelay sensor kinase activity"/>
    <property type="evidence" value="ECO:0007669"/>
    <property type="project" value="InterPro"/>
</dbReference>
<evidence type="ECO:0000313" key="9">
    <source>
        <dbReference type="EMBL" id="KUG25757.1"/>
    </source>
</evidence>
<evidence type="ECO:0000259" key="8">
    <source>
        <dbReference type="PROSITE" id="PS50109"/>
    </source>
</evidence>
<evidence type="ECO:0000256" key="1">
    <source>
        <dbReference type="ARBA" id="ARBA00000085"/>
    </source>
</evidence>
<comment type="caution">
    <text evidence="9">The sequence shown here is derived from an EMBL/GenBank/DDBJ whole genome shotgun (WGS) entry which is preliminary data.</text>
</comment>
<dbReference type="PROSITE" id="PS50109">
    <property type="entry name" value="HIS_KIN"/>
    <property type="match status" value="1"/>
</dbReference>
<keyword evidence="7" id="KW-1133">Transmembrane helix</keyword>
<name>A0A0W8FXZ9_9ZZZZ</name>
<dbReference type="SMART" id="SM00671">
    <property type="entry name" value="SEL1"/>
    <property type="match status" value="4"/>
</dbReference>
<keyword evidence="5 9" id="KW-0418">Kinase</keyword>
<dbReference type="InterPro" id="IPR003594">
    <property type="entry name" value="HATPase_dom"/>
</dbReference>
<dbReference type="SMART" id="SM00388">
    <property type="entry name" value="HisKA"/>
    <property type="match status" value="1"/>
</dbReference>
<dbReference type="EMBL" id="LNQE01000607">
    <property type="protein sequence ID" value="KUG25757.1"/>
    <property type="molecule type" value="Genomic_DNA"/>
</dbReference>
<evidence type="ECO:0000256" key="7">
    <source>
        <dbReference type="SAM" id="Phobius"/>
    </source>
</evidence>
<dbReference type="PANTHER" id="PTHR43711">
    <property type="entry name" value="TWO-COMPONENT HISTIDINE KINASE"/>
    <property type="match status" value="1"/>
</dbReference>
<evidence type="ECO:0000256" key="4">
    <source>
        <dbReference type="ARBA" id="ARBA00022679"/>
    </source>
</evidence>
<evidence type="ECO:0000256" key="6">
    <source>
        <dbReference type="ARBA" id="ARBA00023012"/>
    </source>
</evidence>
<dbReference type="InterPro" id="IPR050736">
    <property type="entry name" value="Sensor_HK_Regulatory"/>
</dbReference>
<evidence type="ECO:0000256" key="2">
    <source>
        <dbReference type="ARBA" id="ARBA00012438"/>
    </source>
</evidence>
<dbReference type="SMART" id="SM00387">
    <property type="entry name" value="HATPase_c"/>
    <property type="match status" value="1"/>
</dbReference>